<reference evidence="2 5" key="2">
    <citation type="submission" date="2023-11" db="EMBL/GenBank/DDBJ databases">
        <title>MicrobeMod: A computational toolkit for identifying prokaryotic methylation and restriction-modification with nanopore sequencing.</title>
        <authorList>
            <person name="Crits-Christoph A."/>
            <person name="Kang S.C."/>
            <person name="Lee H."/>
            <person name="Ostrov N."/>
        </authorList>
    </citation>
    <scope>NUCLEOTIDE SEQUENCE [LARGE SCALE GENOMIC DNA]</scope>
    <source>
        <strain evidence="2 5">ATCC 29145</strain>
    </source>
</reference>
<dbReference type="AlphaFoldDB" id="A0A0P0ETN6"/>
<dbReference type="RefSeq" id="WP_035674953.1">
    <property type="nucleotide sequence ID" value="NZ_CP012914.1"/>
</dbReference>
<feature type="transmembrane region" description="Helical" evidence="1">
    <location>
        <begin position="126"/>
        <end position="148"/>
    </location>
</feature>
<proteinExistence type="predicted"/>
<dbReference type="EMBL" id="JAWXYC010000004">
    <property type="protein sequence ID" value="MDX5954482.1"/>
    <property type="molecule type" value="Genomic_DNA"/>
</dbReference>
<evidence type="ECO:0000256" key="1">
    <source>
        <dbReference type="SAM" id="Phobius"/>
    </source>
</evidence>
<organism evidence="3 4">
    <name type="scientific">Azospirillum brasilense</name>
    <dbReference type="NCBI Taxonomy" id="192"/>
    <lineage>
        <taxon>Bacteria</taxon>
        <taxon>Pseudomonadati</taxon>
        <taxon>Pseudomonadota</taxon>
        <taxon>Alphaproteobacteria</taxon>
        <taxon>Rhodospirillales</taxon>
        <taxon>Azospirillaceae</taxon>
        <taxon>Azospirillum</taxon>
    </lineage>
</organism>
<dbReference type="InterPro" id="IPR046547">
    <property type="entry name" value="DUF6803"/>
</dbReference>
<keyword evidence="1" id="KW-1133">Transmembrane helix</keyword>
<dbReference type="KEGG" id="abf:AMK58_09990"/>
<keyword evidence="1" id="KW-0472">Membrane</keyword>
<evidence type="ECO:0000313" key="5">
    <source>
        <dbReference type="Proteomes" id="UP001277471"/>
    </source>
</evidence>
<evidence type="ECO:0000313" key="4">
    <source>
        <dbReference type="Proteomes" id="UP000298774"/>
    </source>
</evidence>
<protein>
    <submittedName>
        <fullName evidence="2">DUF6803 family protein</fullName>
    </submittedName>
    <submittedName>
        <fullName evidence="3">Permease</fullName>
    </submittedName>
</protein>
<feature type="transmembrane region" description="Helical" evidence="1">
    <location>
        <begin position="52"/>
        <end position="71"/>
    </location>
</feature>
<accession>A0A0P0ETN6</accession>
<gene>
    <name evidence="3" type="ORF">D3868_04170</name>
    <name evidence="2" type="ORF">SIM66_25245</name>
</gene>
<feature type="transmembrane region" description="Helical" evidence="1">
    <location>
        <begin position="91"/>
        <end position="114"/>
    </location>
</feature>
<dbReference type="GeneID" id="56452654"/>
<sequence length="165" mass="17693">MTMTHYMELLAVNQPWNLLIFMAVPVILAETVAISELYLLYTRDYDGPVRWLNRWAGITVGVYFTGVFIHLMQNAVVPLTASGGWRGPADVLAVGFYLAGIVPLGGIALLDLGLIGRGRGEHGRMAIHAALVGLFLIVAHIAMIFGMLDPTLLSGAVAAGGHAMH</sequence>
<dbReference type="Proteomes" id="UP001277471">
    <property type="component" value="Unassembled WGS sequence"/>
</dbReference>
<keyword evidence="5" id="KW-1185">Reference proteome</keyword>
<dbReference type="Proteomes" id="UP000298774">
    <property type="component" value="Chromosome"/>
</dbReference>
<evidence type="ECO:0000313" key="2">
    <source>
        <dbReference type="EMBL" id="MDX5954482.1"/>
    </source>
</evidence>
<evidence type="ECO:0000313" key="3">
    <source>
        <dbReference type="EMBL" id="QCO08306.1"/>
    </source>
</evidence>
<reference evidence="3 4" key="1">
    <citation type="submission" date="2018-09" db="EMBL/GenBank/DDBJ databases">
        <title>Whole genome based analysis of evolution and adaptive divergence in Indian and Brazilian strains of Azospirillum brasilense.</title>
        <authorList>
            <person name="Singh C."/>
            <person name="Tripathi A.K."/>
        </authorList>
    </citation>
    <scope>NUCLEOTIDE SEQUENCE [LARGE SCALE GENOMIC DNA]</scope>
    <source>
        <strain evidence="3 4">MTCC4038</strain>
    </source>
</reference>
<name>A0A0P0ETN6_AZOBR</name>
<feature type="transmembrane region" description="Helical" evidence="1">
    <location>
        <begin position="20"/>
        <end position="40"/>
    </location>
</feature>
<keyword evidence="1" id="KW-0812">Transmembrane</keyword>
<dbReference type="EMBL" id="CP032339">
    <property type="protein sequence ID" value="QCO08306.1"/>
    <property type="molecule type" value="Genomic_DNA"/>
</dbReference>
<dbReference type="Pfam" id="PF20617">
    <property type="entry name" value="DUF6803"/>
    <property type="match status" value="1"/>
</dbReference>